<keyword evidence="2" id="KW-1185">Reference proteome</keyword>
<dbReference type="InterPro" id="IPR001254">
    <property type="entry name" value="Trypsin_dom"/>
</dbReference>
<dbReference type="PANTHER" id="PTHR24260:SF106">
    <property type="entry name" value="PEPTIDASE S1 DOMAIN-CONTAINING PROTEIN"/>
    <property type="match status" value="1"/>
</dbReference>
<dbReference type="GO" id="GO:0004252">
    <property type="term" value="F:serine-type endopeptidase activity"/>
    <property type="evidence" value="ECO:0007669"/>
    <property type="project" value="InterPro"/>
</dbReference>
<dbReference type="SUPFAM" id="SSF50494">
    <property type="entry name" value="Trypsin-like serine proteases"/>
    <property type="match status" value="1"/>
</dbReference>
<dbReference type="InterPro" id="IPR051333">
    <property type="entry name" value="CLIP_Serine_Protease"/>
</dbReference>
<dbReference type="Gene3D" id="2.40.10.10">
    <property type="entry name" value="Trypsin-like serine proteases"/>
    <property type="match status" value="1"/>
</dbReference>
<dbReference type="PANTHER" id="PTHR24260">
    <property type="match status" value="1"/>
</dbReference>
<dbReference type="GO" id="GO:0006508">
    <property type="term" value="P:proteolysis"/>
    <property type="evidence" value="ECO:0007669"/>
    <property type="project" value="InterPro"/>
</dbReference>
<dbReference type="AlphaFoldDB" id="A0A914DGA1"/>
<feature type="domain" description="Peptidase S1" evidence="1">
    <location>
        <begin position="1"/>
        <end position="252"/>
    </location>
</feature>
<evidence type="ECO:0000313" key="2">
    <source>
        <dbReference type="Proteomes" id="UP000887540"/>
    </source>
</evidence>
<proteinExistence type="predicted"/>
<dbReference type="WBParaSite" id="ACRNAN_scaffold2402.g23544.t1">
    <property type="protein sequence ID" value="ACRNAN_scaffold2402.g23544.t1"/>
    <property type="gene ID" value="ACRNAN_scaffold2402.g23544"/>
</dbReference>
<dbReference type="Pfam" id="PF00089">
    <property type="entry name" value="Trypsin"/>
    <property type="match status" value="1"/>
</dbReference>
<protein>
    <submittedName>
        <fullName evidence="3">Peptidase S1 domain-containing protein</fullName>
    </submittedName>
</protein>
<evidence type="ECO:0000313" key="3">
    <source>
        <dbReference type="WBParaSite" id="ACRNAN_scaffold2402.g23544.t1"/>
    </source>
</evidence>
<name>A0A914DGA1_9BILA</name>
<dbReference type="Proteomes" id="UP000887540">
    <property type="component" value="Unplaced"/>
</dbReference>
<accession>A0A914DGA1</accession>
<dbReference type="InterPro" id="IPR043504">
    <property type="entry name" value="Peptidase_S1_PA_chymotrypsin"/>
</dbReference>
<dbReference type="SMART" id="SM00020">
    <property type="entry name" value="Tryp_SPc"/>
    <property type="match status" value="1"/>
</dbReference>
<sequence>MFFGRNKLGGAIISPYHILTAGHGFVKFQTYTNTDFDTASCTIKAYRTNEELRIRLIAYGGDCIRGKSKALANNPACNQSTVIYNRIKAVMLDTDFGNGYCINGHDWAIIEVAEPIVFNENVRPICLPTPDQSIESELMVVGWGRYSFFDRSSPLIHEIPMRYDPNCRAPVTDTMPVDIDDYLCATSMNPLDYGAPRTCHGDSGAGIEQRDAYQRATLMGITSFGTKGCPANEVARFTKVSSYLKEICEFTGVCYTSSK</sequence>
<reference evidence="3" key="1">
    <citation type="submission" date="2022-11" db="UniProtKB">
        <authorList>
            <consortium name="WormBaseParasite"/>
        </authorList>
    </citation>
    <scope>IDENTIFICATION</scope>
</reference>
<dbReference type="PROSITE" id="PS50240">
    <property type="entry name" value="TRYPSIN_DOM"/>
    <property type="match status" value="1"/>
</dbReference>
<dbReference type="InterPro" id="IPR009003">
    <property type="entry name" value="Peptidase_S1_PA"/>
</dbReference>
<evidence type="ECO:0000259" key="1">
    <source>
        <dbReference type="PROSITE" id="PS50240"/>
    </source>
</evidence>
<organism evidence="2 3">
    <name type="scientific">Acrobeloides nanus</name>
    <dbReference type="NCBI Taxonomy" id="290746"/>
    <lineage>
        <taxon>Eukaryota</taxon>
        <taxon>Metazoa</taxon>
        <taxon>Ecdysozoa</taxon>
        <taxon>Nematoda</taxon>
        <taxon>Chromadorea</taxon>
        <taxon>Rhabditida</taxon>
        <taxon>Tylenchina</taxon>
        <taxon>Cephalobomorpha</taxon>
        <taxon>Cephaloboidea</taxon>
        <taxon>Cephalobidae</taxon>
        <taxon>Acrobeloides</taxon>
    </lineage>
</organism>